<feature type="domain" description="FMN hydroxy acid dehydrogenase" evidence="8">
    <location>
        <begin position="106"/>
        <end position="506"/>
    </location>
</feature>
<dbReference type="InterPro" id="IPR001199">
    <property type="entry name" value="Cyt_B5-like_heme/steroid-bd"/>
</dbReference>
<dbReference type="SUPFAM" id="SSF55856">
    <property type="entry name" value="Cytochrome b5-like heme/steroid binding domain"/>
    <property type="match status" value="1"/>
</dbReference>
<dbReference type="AlphaFoldDB" id="A0A165UDH0"/>
<dbReference type="InterPro" id="IPR036400">
    <property type="entry name" value="Cyt_B5-like_heme/steroid_sf"/>
</dbReference>
<keyword evidence="10" id="KW-1185">Reference proteome</keyword>
<dbReference type="PROSITE" id="PS51349">
    <property type="entry name" value="FMN_HYDROXY_ACID_DH_2"/>
    <property type="match status" value="1"/>
</dbReference>
<dbReference type="GO" id="GO:0046872">
    <property type="term" value="F:metal ion binding"/>
    <property type="evidence" value="ECO:0007669"/>
    <property type="project" value="UniProtKB-KW"/>
</dbReference>
<gene>
    <name evidence="9" type="ORF">DAEQUDRAFT_659124</name>
</gene>
<proteinExistence type="predicted"/>
<dbReference type="PANTHER" id="PTHR10578">
    <property type="entry name" value="S -2-HYDROXY-ACID OXIDASE-RELATED"/>
    <property type="match status" value="1"/>
</dbReference>
<evidence type="ECO:0000259" key="8">
    <source>
        <dbReference type="PROSITE" id="PS51349"/>
    </source>
</evidence>
<sequence length="513" mass="56638">MTFVVDFGSEWCSSCWVIIKNRVYDVTEFLPEHPGGAKIILRYAGRDATAAYEPIHPPDALDKNLSPEKHLGELNVAGATALQKERETRKKTKDEIRVEQAQARKPRVDRMLCLGDLEDVAMKVMSHKAMAYYSSAADDEITNRENARAFSRFFFHPRILRPISKVDVSTTILGIKSSIPVFVSGAALAKLGHPLGEVNITKGAGRTGIIQMVSSNASLSPSQIAEGRLSPSQPLFFQLYKHGDNSIAEKRVREVEQLGYRAIFLTVDAPVSGNRERDIRAPYELEEQEREGQPTDGQTAGEMPRQPDDTEKEIEGQKPNLYGTAGALLQNMDLDMTFKNTIPWLRSVTKLPIALKGIFSLLSDAVLAAEAGVDAILLSNHGGKCSARGEFTNHFMTSISTVRDSALPPLEVLYKIRKQRPDLFDKLEIYIDGGARRGTDVLKALCLGARAVGMGRAFLYAQSAYGEAGVVQAVRILQREIILGMRLLGVTSVDQLVPELVERVDWQPLLAHL</sequence>
<dbReference type="GO" id="GO:0004460">
    <property type="term" value="F:L-lactate dehydrogenase (cytochrome) activity"/>
    <property type="evidence" value="ECO:0007669"/>
    <property type="project" value="TreeGrafter"/>
</dbReference>
<protein>
    <submittedName>
        <fullName evidence="9">Uncharacterized protein</fullName>
    </submittedName>
</protein>
<dbReference type="PRINTS" id="PR00363">
    <property type="entry name" value="CYTOCHROMEB5"/>
</dbReference>
<dbReference type="InterPro" id="IPR018506">
    <property type="entry name" value="Cyt_B5_heme-BS"/>
</dbReference>
<organism evidence="9 10">
    <name type="scientific">Daedalea quercina L-15889</name>
    <dbReference type="NCBI Taxonomy" id="1314783"/>
    <lineage>
        <taxon>Eukaryota</taxon>
        <taxon>Fungi</taxon>
        <taxon>Dikarya</taxon>
        <taxon>Basidiomycota</taxon>
        <taxon>Agaricomycotina</taxon>
        <taxon>Agaricomycetes</taxon>
        <taxon>Polyporales</taxon>
        <taxon>Fomitopsis</taxon>
    </lineage>
</organism>
<feature type="region of interest" description="Disordered" evidence="6">
    <location>
        <begin position="282"/>
        <end position="319"/>
    </location>
</feature>
<dbReference type="PANTHER" id="PTHR10578:SF101">
    <property type="entry name" value="L-LACTATE DEHYDROGENASE (CYTOCHROME B2)"/>
    <property type="match status" value="1"/>
</dbReference>
<dbReference type="GO" id="GO:0006089">
    <property type="term" value="P:lactate metabolic process"/>
    <property type="evidence" value="ECO:0007669"/>
    <property type="project" value="TreeGrafter"/>
</dbReference>
<dbReference type="SMART" id="SM01117">
    <property type="entry name" value="Cyt-b5"/>
    <property type="match status" value="1"/>
</dbReference>
<dbReference type="InterPro" id="IPR013785">
    <property type="entry name" value="Aldolase_TIM"/>
</dbReference>
<evidence type="ECO:0000256" key="5">
    <source>
        <dbReference type="ARBA" id="ARBA00023004"/>
    </source>
</evidence>
<dbReference type="SUPFAM" id="SSF51395">
    <property type="entry name" value="FMN-linked oxidoreductases"/>
    <property type="match status" value="1"/>
</dbReference>
<dbReference type="InterPro" id="IPR037396">
    <property type="entry name" value="FMN_HAD"/>
</dbReference>
<feature type="compositionally biased region" description="Basic and acidic residues" evidence="6">
    <location>
        <begin position="83"/>
        <end position="98"/>
    </location>
</feature>
<dbReference type="PROSITE" id="PS50255">
    <property type="entry name" value="CYTOCHROME_B5_2"/>
    <property type="match status" value="1"/>
</dbReference>
<comment type="cofactor">
    <cofactor evidence="1">
        <name>FMN</name>
        <dbReference type="ChEBI" id="CHEBI:58210"/>
    </cofactor>
</comment>
<dbReference type="Gene3D" id="3.10.120.10">
    <property type="entry name" value="Cytochrome b5-like heme/steroid binding domain"/>
    <property type="match status" value="1"/>
</dbReference>
<evidence type="ECO:0000256" key="1">
    <source>
        <dbReference type="ARBA" id="ARBA00001917"/>
    </source>
</evidence>
<name>A0A165UDH0_9APHY</name>
<keyword evidence="2" id="KW-0349">Heme</keyword>
<feature type="domain" description="Cytochrome b5 heme-binding" evidence="7">
    <location>
        <begin position="1"/>
        <end position="75"/>
    </location>
</feature>
<dbReference type="STRING" id="1314783.A0A165UDH0"/>
<dbReference type="InterPro" id="IPR000262">
    <property type="entry name" value="FMN-dep_DH"/>
</dbReference>
<dbReference type="Proteomes" id="UP000076727">
    <property type="component" value="Unassembled WGS sequence"/>
</dbReference>
<keyword evidence="3" id="KW-0479">Metal-binding</keyword>
<dbReference type="Pfam" id="PF01070">
    <property type="entry name" value="FMN_dh"/>
    <property type="match status" value="1"/>
</dbReference>
<keyword evidence="5" id="KW-0408">Iron</keyword>
<keyword evidence="4" id="KW-0560">Oxidoreductase</keyword>
<feature type="compositionally biased region" description="Basic and acidic residues" evidence="6">
    <location>
        <begin position="305"/>
        <end position="316"/>
    </location>
</feature>
<dbReference type="Gene3D" id="3.20.20.70">
    <property type="entry name" value="Aldolase class I"/>
    <property type="match status" value="1"/>
</dbReference>
<reference evidence="9 10" key="1">
    <citation type="journal article" date="2016" name="Mol. Biol. Evol.">
        <title>Comparative Genomics of Early-Diverging Mushroom-Forming Fungi Provides Insights into the Origins of Lignocellulose Decay Capabilities.</title>
        <authorList>
            <person name="Nagy L.G."/>
            <person name="Riley R."/>
            <person name="Tritt A."/>
            <person name="Adam C."/>
            <person name="Daum C."/>
            <person name="Floudas D."/>
            <person name="Sun H."/>
            <person name="Yadav J.S."/>
            <person name="Pangilinan J."/>
            <person name="Larsson K.H."/>
            <person name="Matsuura K."/>
            <person name="Barry K."/>
            <person name="Labutti K."/>
            <person name="Kuo R."/>
            <person name="Ohm R.A."/>
            <person name="Bhattacharya S.S."/>
            <person name="Shirouzu T."/>
            <person name="Yoshinaga Y."/>
            <person name="Martin F.M."/>
            <person name="Grigoriev I.V."/>
            <person name="Hibbett D.S."/>
        </authorList>
    </citation>
    <scope>NUCLEOTIDE SEQUENCE [LARGE SCALE GENOMIC DNA]</scope>
    <source>
        <strain evidence="9 10">L-15889</strain>
    </source>
</reference>
<dbReference type="OrthoDB" id="1925334at2759"/>
<accession>A0A165UDH0</accession>
<evidence type="ECO:0000256" key="2">
    <source>
        <dbReference type="ARBA" id="ARBA00022617"/>
    </source>
</evidence>
<evidence type="ECO:0000313" key="9">
    <source>
        <dbReference type="EMBL" id="KZT74753.1"/>
    </source>
</evidence>
<dbReference type="PROSITE" id="PS00191">
    <property type="entry name" value="CYTOCHROME_B5_1"/>
    <property type="match status" value="1"/>
</dbReference>
<evidence type="ECO:0000256" key="6">
    <source>
        <dbReference type="SAM" id="MobiDB-lite"/>
    </source>
</evidence>
<dbReference type="Pfam" id="PF00173">
    <property type="entry name" value="Cyt-b5"/>
    <property type="match status" value="1"/>
</dbReference>
<dbReference type="EMBL" id="KV429032">
    <property type="protein sequence ID" value="KZT74753.1"/>
    <property type="molecule type" value="Genomic_DNA"/>
</dbReference>
<dbReference type="GO" id="GO:0020037">
    <property type="term" value="F:heme binding"/>
    <property type="evidence" value="ECO:0007669"/>
    <property type="project" value="InterPro"/>
</dbReference>
<evidence type="ECO:0000256" key="4">
    <source>
        <dbReference type="ARBA" id="ARBA00023002"/>
    </source>
</evidence>
<evidence type="ECO:0000313" key="10">
    <source>
        <dbReference type="Proteomes" id="UP000076727"/>
    </source>
</evidence>
<evidence type="ECO:0000259" key="7">
    <source>
        <dbReference type="PROSITE" id="PS50255"/>
    </source>
</evidence>
<feature type="region of interest" description="Disordered" evidence="6">
    <location>
        <begin position="82"/>
        <end position="101"/>
    </location>
</feature>
<evidence type="ECO:0000256" key="3">
    <source>
        <dbReference type="ARBA" id="ARBA00022723"/>
    </source>
</evidence>